<feature type="compositionally biased region" description="Basic and acidic residues" evidence="1">
    <location>
        <begin position="300"/>
        <end position="315"/>
    </location>
</feature>
<feature type="compositionally biased region" description="Basic and acidic residues" evidence="1">
    <location>
        <begin position="836"/>
        <end position="846"/>
    </location>
</feature>
<dbReference type="EMBL" id="CCKQ01006859">
    <property type="protein sequence ID" value="CDW78201.1"/>
    <property type="molecule type" value="Genomic_DNA"/>
</dbReference>
<feature type="region of interest" description="Disordered" evidence="1">
    <location>
        <begin position="243"/>
        <end position="262"/>
    </location>
</feature>
<dbReference type="Proteomes" id="UP000039865">
    <property type="component" value="Unassembled WGS sequence"/>
</dbReference>
<protein>
    <submittedName>
        <fullName evidence="2">Uncharacterized protein</fullName>
    </submittedName>
</protein>
<proteinExistence type="predicted"/>
<keyword evidence="3" id="KW-1185">Reference proteome</keyword>
<dbReference type="AlphaFoldDB" id="A0A078A8J8"/>
<evidence type="ECO:0000256" key="1">
    <source>
        <dbReference type="SAM" id="MobiDB-lite"/>
    </source>
</evidence>
<feature type="compositionally biased region" description="Polar residues" evidence="1">
    <location>
        <begin position="278"/>
        <end position="290"/>
    </location>
</feature>
<feature type="compositionally biased region" description="Basic and acidic residues" evidence="1">
    <location>
        <begin position="42"/>
        <end position="63"/>
    </location>
</feature>
<feature type="region of interest" description="Disordered" evidence="1">
    <location>
        <begin position="39"/>
        <end position="75"/>
    </location>
</feature>
<dbReference type="InParanoid" id="A0A078A8J8"/>
<feature type="compositionally biased region" description="Polar residues" evidence="1">
    <location>
        <begin position="222"/>
        <end position="233"/>
    </location>
</feature>
<evidence type="ECO:0000313" key="3">
    <source>
        <dbReference type="Proteomes" id="UP000039865"/>
    </source>
</evidence>
<feature type="region of interest" description="Disordered" evidence="1">
    <location>
        <begin position="271"/>
        <end position="323"/>
    </location>
</feature>
<reference evidence="2 3" key="1">
    <citation type="submission" date="2014-06" db="EMBL/GenBank/DDBJ databases">
        <authorList>
            <person name="Swart Estienne"/>
        </authorList>
    </citation>
    <scope>NUCLEOTIDE SEQUENCE [LARGE SCALE GENOMIC DNA]</scope>
    <source>
        <strain evidence="2 3">130c</strain>
    </source>
</reference>
<feature type="region of interest" description="Disordered" evidence="1">
    <location>
        <begin position="749"/>
        <end position="856"/>
    </location>
</feature>
<feature type="compositionally biased region" description="Polar residues" evidence="1">
    <location>
        <begin position="811"/>
        <end position="832"/>
    </location>
</feature>
<sequence length="856" mass="98479">MKVNDAFRPPSAVNHSKPKVTTLQDGMITWKLTLYQRMSQDQNKKTQDDRLRSNSDIKKEPRNGKSASTHKYANNNQIANNSTIPQQQLNSEDIYQSSNQVAQQYSAKSRQPSIKHSKSTYQMLRQESNIFQSYDEVLSNQNSMKAMGNKKNESNIIFDITQDKNSNIDDVQLRKSDINANGTKSASVSPSKNRHAMKQNNSIGVYGAMSGKADQDEESNQRKSISMNRKNQSVLSKVLEHYDGADPARTHNSVTRDPLDKDQLMTQQATKRYGKYGNDQSKSTILNNQGETEDQSNDQSMDRERSKSRANKRNDSSFNVISGTEKTPQRVVLHKKMFNIDVQNPIVFDQSADINDTDFGDNNLKSYGQGVSFVSKPEQRIQAHQQTINPQKQKTQIYFEQEDPQIMSKAISQSFHASQTPVTKKSKVEFQTPIKDENQSQTVRAKNTKVEQMEPLFSKPKGKTNNEDFYGKDQNMEVYKQKQQQLEQQQLRVAQSFADIIGEDNAKKTHEQKQKLQEENKIMVAQQLFNNQRNGRENEKSKLMNDERINDTIIDTMTGDPRKKMFEAREGSRSRSRSQIKTFQNDMYTDNKCVMQNQDNRPLICDDEQKISQRNNDLKRLSSDLKVQITKRLEYLKAEKERIKQQEQESIEVALRIEADDKEKKYVQKVESKHIVKAQMILQEKQKDRQKSQSKIEKMQERDLVRQIQQRQVLGSVLAVGKYSGEADIIVANRDNKNVSASNSFVFKSDQKLQQQSNKNLHSMSKSKTPNKSTQPDDSRTTPFKTPDTMSTQKKVSDKQSVNGNRKAHNGYNQVRAQVLNYSDSSQSNNGFKRSYPKDQLVDRTSEFTFKNKFNE</sequence>
<name>A0A078A8J8_STYLE</name>
<feature type="compositionally biased region" description="Polar residues" evidence="1">
    <location>
        <begin position="749"/>
        <end position="774"/>
    </location>
</feature>
<organism evidence="2 3">
    <name type="scientific">Stylonychia lemnae</name>
    <name type="common">Ciliate</name>
    <dbReference type="NCBI Taxonomy" id="5949"/>
    <lineage>
        <taxon>Eukaryota</taxon>
        <taxon>Sar</taxon>
        <taxon>Alveolata</taxon>
        <taxon>Ciliophora</taxon>
        <taxon>Intramacronucleata</taxon>
        <taxon>Spirotrichea</taxon>
        <taxon>Stichotrichia</taxon>
        <taxon>Sporadotrichida</taxon>
        <taxon>Oxytrichidae</taxon>
        <taxon>Stylonychinae</taxon>
        <taxon>Stylonychia</taxon>
    </lineage>
</organism>
<feature type="compositionally biased region" description="Polar residues" evidence="1">
    <location>
        <begin position="65"/>
        <end position="75"/>
    </location>
</feature>
<gene>
    <name evidence="2" type="primary">Contig3060.g3271</name>
    <name evidence="2" type="ORF">STYLEM_7175</name>
</gene>
<evidence type="ECO:0000313" key="2">
    <source>
        <dbReference type="EMBL" id="CDW78201.1"/>
    </source>
</evidence>
<feature type="compositionally biased region" description="Polar residues" evidence="1">
    <location>
        <begin position="781"/>
        <end position="804"/>
    </location>
</feature>
<feature type="region of interest" description="Disordered" evidence="1">
    <location>
        <begin position="177"/>
        <end position="233"/>
    </location>
</feature>
<accession>A0A078A8J8</accession>
<feature type="compositionally biased region" description="Polar residues" evidence="1">
    <location>
        <begin position="178"/>
        <end position="191"/>
    </location>
</feature>